<dbReference type="Proteomes" id="UP000610124">
    <property type="component" value="Unassembled WGS sequence"/>
</dbReference>
<evidence type="ECO:0000256" key="1">
    <source>
        <dbReference type="SAM" id="MobiDB-lite"/>
    </source>
</evidence>
<keyword evidence="2" id="KW-0812">Transmembrane</keyword>
<dbReference type="EMBL" id="BMUB01000002">
    <property type="protein sequence ID" value="GGU61090.1"/>
    <property type="molecule type" value="Genomic_DNA"/>
</dbReference>
<evidence type="ECO:0000313" key="5">
    <source>
        <dbReference type="Proteomes" id="UP000610124"/>
    </source>
</evidence>
<evidence type="ECO:0000256" key="2">
    <source>
        <dbReference type="SAM" id="Phobius"/>
    </source>
</evidence>
<feature type="compositionally biased region" description="Pro residues" evidence="1">
    <location>
        <begin position="193"/>
        <end position="206"/>
    </location>
</feature>
<keyword evidence="2" id="KW-1133">Transmembrane helix</keyword>
<sequence>MTYPPCLERHAAGYRTPVSNSTPPGWYPVPGADGAPGHERWWDGNAWTSEVRPLQGGAGQVADAPTQTWQPSTPQHQQQPGYGYPAQSGSPAPGYGYPGQDAAQGPGYGYPGQTPYPGQSPYPGQEAYPGAAYGYPPPAGPGRSRTGVIVGIAVAVLVVGGIIAGLVLSNGGDPKAGPTPNPTVTVTQSDSPSPRPTPTRPSPTSKPVPTLKSTVPDPQHAITVPVFDGWDAAANSAHSTVYLGSGRYTCADGNSCIRGQFSIEKDTVQGDTPKGAADAAMPAYAGTIFSGISSHTDSGSGYVSVAGVLGYATRWHVRTSDGTQGYVLLAAVPAKGGGYVVFEGGVDDDPAAPDASVLDQILKGIKQDSSSGSST</sequence>
<keyword evidence="2" id="KW-0472">Membrane</keyword>
<evidence type="ECO:0000313" key="4">
    <source>
        <dbReference type="EMBL" id="GGU61090.1"/>
    </source>
</evidence>
<feature type="region of interest" description="Disordered" evidence="1">
    <location>
        <begin position="14"/>
        <end position="42"/>
    </location>
</feature>
<protein>
    <submittedName>
        <fullName evidence="4">Membrane protein</fullName>
    </submittedName>
</protein>
<feature type="domain" description="DUF2510" evidence="3">
    <location>
        <begin position="24"/>
        <end position="57"/>
    </location>
</feature>
<dbReference type="InterPro" id="IPR018929">
    <property type="entry name" value="DUF2510"/>
</dbReference>
<reference evidence="4" key="2">
    <citation type="submission" date="2020-09" db="EMBL/GenBank/DDBJ databases">
        <authorList>
            <person name="Sun Q."/>
            <person name="Ohkuma M."/>
        </authorList>
    </citation>
    <scope>NUCLEOTIDE SEQUENCE</scope>
    <source>
        <strain evidence="4">JCM 4434</strain>
    </source>
</reference>
<feature type="transmembrane region" description="Helical" evidence="2">
    <location>
        <begin position="148"/>
        <end position="168"/>
    </location>
</feature>
<gene>
    <name evidence="4" type="ORF">GCM10010502_09650</name>
</gene>
<feature type="compositionally biased region" description="Low complexity" evidence="1">
    <location>
        <begin position="74"/>
        <end position="99"/>
    </location>
</feature>
<evidence type="ECO:0000259" key="3">
    <source>
        <dbReference type="Pfam" id="PF10708"/>
    </source>
</evidence>
<dbReference type="AlphaFoldDB" id="A0A8H9HK02"/>
<feature type="region of interest" description="Disordered" evidence="1">
    <location>
        <begin position="55"/>
        <end position="129"/>
    </location>
</feature>
<proteinExistence type="predicted"/>
<reference evidence="4" key="1">
    <citation type="journal article" date="2014" name="Int. J. Syst. Evol. Microbiol.">
        <title>Complete genome sequence of Corynebacterium casei LMG S-19264T (=DSM 44701T), isolated from a smear-ripened cheese.</title>
        <authorList>
            <consortium name="US DOE Joint Genome Institute (JGI-PGF)"/>
            <person name="Walter F."/>
            <person name="Albersmeier A."/>
            <person name="Kalinowski J."/>
            <person name="Ruckert C."/>
        </authorList>
    </citation>
    <scope>NUCLEOTIDE SEQUENCE</scope>
    <source>
        <strain evidence="4">JCM 4434</strain>
    </source>
</reference>
<dbReference type="Pfam" id="PF10708">
    <property type="entry name" value="DUF2510"/>
    <property type="match status" value="1"/>
</dbReference>
<accession>A0A8H9HK02</accession>
<feature type="region of interest" description="Disordered" evidence="1">
    <location>
        <begin position="171"/>
        <end position="217"/>
    </location>
</feature>
<organism evidence="4 5">
    <name type="scientific">Kitasatospora aureofaciens</name>
    <name type="common">Streptomyces aureofaciens</name>
    <dbReference type="NCBI Taxonomy" id="1894"/>
    <lineage>
        <taxon>Bacteria</taxon>
        <taxon>Bacillati</taxon>
        <taxon>Actinomycetota</taxon>
        <taxon>Actinomycetes</taxon>
        <taxon>Kitasatosporales</taxon>
        <taxon>Streptomycetaceae</taxon>
        <taxon>Kitasatospora</taxon>
    </lineage>
</organism>
<name>A0A8H9HK02_KITAU</name>
<comment type="caution">
    <text evidence="4">The sequence shown here is derived from an EMBL/GenBank/DDBJ whole genome shotgun (WGS) entry which is preliminary data.</text>
</comment>
<feature type="compositionally biased region" description="Low complexity" evidence="1">
    <location>
        <begin position="111"/>
        <end position="129"/>
    </location>
</feature>